<name>A0A1H2RT65_9PSED</name>
<keyword evidence="1" id="KW-0805">Transcription regulation</keyword>
<dbReference type="InterPro" id="IPR036388">
    <property type="entry name" value="WH-like_DNA-bd_sf"/>
</dbReference>
<keyword evidence="2" id="KW-0238">DNA-binding</keyword>
<evidence type="ECO:0000256" key="2">
    <source>
        <dbReference type="ARBA" id="ARBA00023125"/>
    </source>
</evidence>
<dbReference type="PANTHER" id="PTHR44846">
    <property type="entry name" value="MANNOSYL-D-GLYCERATE TRANSPORT/METABOLISM SYSTEM REPRESSOR MNGR-RELATED"/>
    <property type="match status" value="1"/>
</dbReference>
<proteinExistence type="predicted"/>
<evidence type="ECO:0000259" key="4">
    <source>
        <dbReference type="PROSITE" id="PS50949"/>
    </source>
</evidence>
<gene>
    <name evidence="5" type="ORF">SAMN05216287_0452</name>
</gene>
<dbReference type="Proteomes" id="UP000243778">
    <property type="component" value="Unassembled WGS sequence"/>
</dbReference>
<dbReference type="SMART" id="SM00866">
    <property type="entry name" value="UTRA"/>
    <property type="match status" value="1"/>
</dbReference>
<dbReference type="STRING" id="1007099.SAMN05216287_0452"/>
<dbReference type="InterPro" id="IPR000524">
    <property type="entry name" value="Tscrpt_reg_HTH_GntR"/>
</dbReference>
<dbReference type="OrthoDB" id="8584262at2"/>
<dbReference type="PROSITE" id="PS50949">
    <property type="entry name" value="HTH_GNTR"/>
    <property type="match status" value="1"/>
</dbReference>
<sequence length="248" mass="27573">MNLAVATLNPSDSPQPLYAQIRDQLRRQILEGGYSAYQQLPSEKSLMGAFGVSRITVRQALSDLHSEGLVFSAQGKGTYVSRPKAVQNIQRLQGFGEAMAAQGYAASARLLGFQERRPPRAVSEALGLATGEEVIEVTRVRYLNQQAVCVESSYFPLTIGRRLFGLDLSGDIFPLLENRLGIALGAADIGLESVRCDEAAQRHLSLGADEPILRVERLTHDRNGRPIDFEYLRFRGDSFKYQFRVERK</sequence>
<reference evidence="6" key="1">
    <citation type="submission" date="2016-10" db="EMBL/GenBank/DDBJ databases">
        <authorList>
            <person name="Varghese N."/>
            <person name="Submissions S."/>
        </authorList>
    </citation>
    <scope>NUCLEOTIDE SEQUENCE [LARGE SCALE GENOMIC DNA]</scope>
    <source>
        <strain evidence="6">NRRL B-59562</strain>
    </source>
</reference>
<dbReference type="SUPFAM" id="SSF46785">
    <property type="entry name" value="Winged helix' DNA-binding domain"/>
    <property type="match status" value="1"/>
</dbReference>
<dbReference type="InterPro" id="IPR050679">
    <property type="entry name" value="Bact_HTH_transcr_reg"/>
</dbReference>
<dbReference type="InterPro" id="IPR028978">
    <property type="entry name" value="Chorismate_lyase_/UTRA_dom_sf"/>
</dbReference>
<dbReference type="PANTHER" id="PTHR44846:SF1">
    <property type="entry name" value="MANNOSYL-D-GLYCERATE TRANSPORT_METABOLISM SYSTEM REPRESSOR MNGR-RELATED"/>
    <property type="match status" value="1"/>
</dbReference>
<protein>
    <submittedName>
        <fullName evidence="5">GntR family transcriptional regulator</fullName>
    </submittedName>
</protein>
<dbReference type="GO" id="GO:0045892">
    <property type="term" value="P:negative regulation of DNA-templated transcription"/>
    <property type="evidence" value="ECO:0007669"/>
    <property type="project" value="TreeGrafter"/>
</dbReference>
<evidence type="ECO:0000256" key="3">
    <source>
        <dbReference type="ARBA" id="ARBA00023163"/>
    </source>
</evidence>
<dbReference type="SMART" id="SM00345">
    <property type="entry name" value="HTH_GNTR"/>
    <property type="match status" value="1"/>
</dbReference>
<evidence type="ECO:0000313" key="5">
    <source>
        <dbReference type="EMBL" id="SDW22507.1"/>
    </source>
</evidence>
<feature type="domain" description="HTH gntR-type" evidence="4">
    <location>
        <begin position="15"/>
        <end position="83"/>
    </location>
</feature>
<dbReference type="GO" id="GO:0003700">
    <property type="term" value="F:DNA-binding transcription factor activity"/>
    <property type="evidence" value="ECO:0007669"/>
    <property type="project" value="InterPro"/>
</dbReference>
<dbReference type="AlphaFoldDB" id="A0A1H2RT65"/>
<dbReference type="RefSeq" id="WP_090224247.1">
    <property type="nucleotide sequence ID" value="NZ_FNNU01000001.1"/>
</dbReference>
<dbReference type="Gene3D" id="3.40.1410.10">
    <property type="entry name" value="Chorismate lyase-like"/>
    <property type="match status" value="1"/>
</dbReference>
<dbReference type="FunFam" id="1.10.10.10:FF:000079">
    <property type="entry name" value="GntR family transcriptional regulator"/>
    <property type="match status" value="1"/>
</dbReference>
<evidence type="ECO:0000256" key="1">
    <source>
        <dbReference type="ARBA" id="ARBA00023015"/>
    </source>
</evidence>
<dbReference type="Pfam" id="PF00392">
    <property type="entry name" value="GntR"/>
    <property type="match status" value="1"/>
</dbReference>
<dbReference type="EMBL" id="FNNU01000001">
    <property type="protein sequence ID" value="SDW22507.1"/>
    <property type="molecule type" value="Genomic_DNA"/>
</dbReference>
<dbReference type="GO" id="GO:0003677">
    <property type="term" value="F:DNA binding"/>
    <property type="evidence" value="ECO:0007669"/>
    <property type="project" value="UniProtKB-KW"/>
</dbReference>
<accession>A0A1H2RT65</accession>
<dbReference type="InterPro" id="IPR036390">
    <property type="entry name" value="WH_DNA-bd_sf"/>
</dbReference>
<dbReference type="CDD" id="cd07377">
    <property type="entry name" value="WHTH_GntR"/>
    <property type="match status" value="1"/>
</dbReference>
<dbReference type="Gene3D" id="1.10.10.10">
    <property type="entry name" value="Winged helix-like DNA-binding domain superfamily/Winged helix DNA-binding domain"/>
    <property type="match status" value="1"/>
</dbReference>
<keyword evidence="3" id="KW-0804">Transcription</keyword>
<dbReference type="PRINTS" id="PR00035">
    <property type="entry name" value="HTHGNTR"/>
</dbReference>
<dbReference type="Pfam" id="PF07702">
    <property type="entry name" value="UTRA"/>
    <property type="match status" value="1"/>
</dbReference>
<keyword evidence="6" id="KW-1185">Reference proteome</keyword>
<organism evidence="5 6">
    <name type="scientific">Pseudomonas kuykendallii</name>
    <dbReference type="NCBI Taxonomy" id="1007099"/>
    <lineage>
        <taxon>Bacteria</taxon>
        <taxon>Pseudomonadati</taxon>
        <taxon>Pseudomonadota</taxon>
        <taxon>Gammaproteobacteria</taxon>
        <taxon>Pseudomonadales</taxon>
        <taxon>Pseudomonadaceae</taxon>
        <taxon>Pseudomonas</taxon>
    </lineage>
</organism>
<evidence type="ECO:0000313" key="6">
    <source>
        <dbReference type="Proteomes" id="UP000243778"/>
    </source>
</evidence>
<dbReference type="SUPFAM" id="SSF64288">
    <property type="entry name" value="Chorismate lyase-like"/>
    <property type="match status" value="1"/>
</dbReference>
<dbReference type="InterPro" id="IPR011663">
    <property type="entry name" value="UTRA"/>
</dbReference>